<dbReference type="CDD" id="cd12797">
    <property type="entry name" value="M23_peptidase"/>
    <property type="match status" value="1"/>
</dbReference>
<proteinExistence type="predicted"/>
<sequence>MKRYHLLISICVISLLLGATISPFFVFSQGDGNKEEIELLNQEIQARKDKVKRIEQSIEEYKKKIASKRTESVSLSNQIFLLDNKVVQIELDMEATQEKLETLELEIRQLGLTIDEKEKVIKKQKAIIAEFIRTLHEQDGKDIIEVIAAYDNFSDFYSQIQYVERLQRDIGNSVQSLKIANAELQEKKTQTEVRQKSYEELQQELEDRKKDFEEQTFLKSDLLAQTQSSELQYKTLVSNLRSQYESVENEITGIEKEVRLKLAEQQNTNGNQLSNEDKEGLLSWPTPSRYITAGFHDPSYPYRYVFEHNAIDIRAAQGTVVKAVASGYVARAKHCSDSSCYAFVMLVHSGGLSTVYGHLSNIVVKEDQFVARGDLIGYSGGTPGTAGAGPFVTGPHLHFEVRKEGIPVNPLGYLVKDY</sequence>
<evidence type="ECO:0000259" key="3">
    <source>
        <dbReference type="Pfam" id="PF01551"/>
    </source>
</evidence>
<dbReference type="Gene3D" id="2.70.70.10">
    <property type="entry name" value="Glucose Permease (Domain IIA)"/>
    <property type="match status" value="1"/>
</dbReference>
<feature type="coiled-coil region" evidence="2">
    <location>
        <begin position="34"/>
        <end position="120"/>
    </location>
</feature>
<evidence type="ECO:0000256" key="2">
    <source>
        <dbReference type="SAM" id="Coils"/>
    </source>
</evidence>
<evidence type="ECO:0000313" key="5">
    <source>
        <dbReference type="Proteomes" id="UP000228528"/>
    </source>
</evidence>
<keyword evidence="1" id="KW-0732">Signal</keyword>
<keyword evidence="2" id="KW-0175">Coiled coil</keyword>
<protein>
    <recommendedName>
        <fullName evidence="3">M23ase beta-sheet core domain-containing protein</fullName>
    </recommendedName>
</protein>
<dbReference type="Pfam" id="PF01551">
    <property type="entry name" value="Peptidase_M23"/>
    <property type="match status" value="1"/>
</dbReference>
<dbReference type="SUPFAM" id="SSF51261">
    <property type="entry name" value="Duplicated hybrid motif"/>
    <property type="match status" value="1"/>
</dbReference>
<dbReference type="AlphaFoldDB" id="A0A2M6P1K5"/>
<organism evidence="4 5">
    <name type="scientific">Candidatus Magasanikbacteria bacterium CG10_big_fil_rev_8_21_14_0_10_38_6</name>
    <dbReference type="NCBI Taxonomy" id="1974647"/>
    <lineage>
        <taxon>Bacteria</taxon>
        <taxon>Candidatus Magasanikiibacteriota</taxon>
    </lineage>
</organism>
<feature type="domain" description="M23ase beta-sheet core" evidence="3">
    <location>
        <begin position="308"/>
        <end position="410"/>
    </location>
</feature>
<reference evidence="5" key="1">
    <citation type="submission" date="2017-09" db="EMBL/GenBank/DDBJ databases">
        <title>Depth-based differentiation of microbial function through sediment-hosted aquifers and enrichment of novel symbionts in the deep terrestrial subsurface.</title>
        <authorList>
            <person name="Probst A.J."/>
            <person name="Ladd B."/>
            <person name="Jarett J.K."/>
            <person name="Geller-Mcgrath D.E."/>
            <person name="Sieber C.M.K."/>
            <person name="Emerson J.B."/>
            <person name="Anantharaman K."/>
            <person name="Thomas B.C."/>
            <person name="Malmstrom R."/>
            <person name="Stieglmeier M."/>
            <person name="Klingl A."/>
            <person name="Woyke T."/>
            <person name="Ryan C.M."/>
            <person name="Banfield J.F."/>
        </authorList>
    </citation>
    <scope>NUCLEOTIDE SEQUENCE [LARGE SCALE GENOMIC DNA]</scope>
</reference>
<dbReference type="InterPro" id="IPR016047">
    <property type="entry name" value="M23ase_b-sheet_dom"/>
</dbReference>
<evidence type="ECO:0000256" key="1">
    <source>
        <dbReference type="ARBA" id="ARBA00022729"/>
    </source>
</evidence>
<evidence type="ECO:0000313" key="4">
    <source>
        <dbReference type="EMBL" id="PIR77568.1"/>
    </source>
</evidence>
<dbReference type="InterPro" id="IPR050570">
    <property type="entry name" value="Cell_wall_metabolism_enzyme"/>
</dbReference>
<dbReference type="Gene3D" id="6.10.250.3150">
    <property type="match status" value="1"/>
</dbReference>
<dbReference type="EMBL" id="PFBW01000074">
    <property type="protein sequence ID" value="PIR77568.1"/>
    <property type="molecule type" value="Genomic_DNA"/>
</dbReference>
<name>A0A2M6P1K5_9BACT</name>
<feature type="coiled-coil region" evidence="2">
    <location>
        <begin position="174"/>
        <end position="264"/>
    </location>
</feature>
<dbReference type="GO" id="GO:0004222">
    <property type="term" value="F:metalloendopeptidase activity"/>
    <property type="evidence" value="ECO:0007669"/>
    <property type="project" value="TreeGrafter"/>
</dbReference>
<dbReference type="Proteomes" id="UP000228528">
    <property type="component" value="Unassembled WGS sequence"/>
</dbReference>
<accession>A0A2M6P1K5</accession>
<dbReference type="InterPro" id="IPR011055">
    <property type="entry name" value="Dup_hybrid_motif"/>
</dbReference>
<comment type="caution">
    <text evidence="4">The sequence shown here is derived from an EMBL/GenBank/DDBJ whole genome shotgun (WGS) entry which is preliminary data.</text>
</comment>
<gene>
    <name evidence="4" type="ORF">COU30_01705</name>
</gene>
<dbReference type="PANTHER" id="PTHR21666:SF289">
    <property type="entry name" value="L-ALA--D-GLU ENDOPEPTIDASE"/>
    <property type="match status" value="1"/>
</dbReference>
<dbReference type="PANTHER" id="PTHR21666">
    <property type="entry name" value="PEPTIDASE-RELATED"/>
    <property type="match status" value="1"/>
</dbReference>